<dbReference type="Gene3D" id="1.25.40.20">
    <property type="entry name" value="Ankyrin repeat-containing domain"/>
    <property type="match status" value="1"/>
</dbReference>
<reference evidence="1" key="1">
    <citation type="journal article" date="2020" name="Stud. Mycol.">
        <title>101 Dothideomycetes genomes: a test case for predicting lifestyles and emergence of pathogens.</title>
        <authorList>
            <person name="Haridas S."/>
            <person name="Albert R."/>
            <person name="Binder M."/>
            <person name="Bloem J."/>
            <person name="Labutti K."/>
            <person name="Salamov A."/>
            <person name="Andreopoulos B."/>
            <person name="Baker S."/>
            <person name="Barry K."/>
            <person name="Bills G."/>
            <person name="Bluhm B."/>
            <person name="Cannon C."/>
            <person name="Castanera R."/>
            <person name="Culley D."/>
            <person name="Daum C."/>
            <person name="Ezra D."/>
            <person name="Gonzalez J."/>
            <person name="Henrissat B."/>
            <person name="Kuo A."/>
            <person name="Liang C."/>
            <person name="Lipzen A."/>
            <person name="Lutzoni F."/>
            <person name="Magnuson J."/>
            <person name="Mondo S."/>
            <person name="Nolan M."/>
            <person name="Ohm R."/>
            <person name="Pangilinan J."/>
            <person name="Park H.-J."/>
            <person name="Ramirez L."/>
            <person name="Alfaro M."/>
            <person name="Sun H."/>
            <person name="Tritt A."/>
            <person name="Yoshinaga Y."/>
            <person name="Zwiers L.-H."/>
            <person name="Turgeon B."/>
            <person name="Goodwin S."/>
            <person name="Spatafora J."/>
            <person name="Crous P."/>
            <person name="Grigoriev I."/>
        </authorList>
    </citation>
    <scope>NUCLEOTIDE SEQUENCE</scope>
    <source>
        <strain evidence="1">CBS 379.55</strain>
    </source>
</reference>
<dbReference type="EMBL" id="ML986497">
    <property type="protein sequence ID" value="KAF2275320.1"/>
    <property type="molecule type" value="Genomic_DNA"/>
</dbReference>
<keyword evidence="2" id="KW-1185">Reference proteome</keyword>
<dbReference type="SUPFAM" id="SSF48403">
    <property type="entry name" value="Ankyrin repeat"/>
    <property type="match status" value="1"/>
</dbReference>
<dbReference type="AlphaFoldDB" id="A0A6A6JFB8"/>
<proteinExistence type="predicted"/>
<sequence length="467" mass="53365">MELFESEIRADILTRQHLDAFSKWTFVRIVQRSKESEGLFLFHRTNRLLGAHPSLPREITKIAEILSKESGDDTNARRQRYTERLCSTVDTWLQCSECFDLLKYLKGGLGSVWCHGKIFSSPPFPTNPNCPYGYTTKKFSILETLSAAAVIDDRKAWASLLPTYSWKPHNGAFRHTLHKFKASQLDAYHGTNNFPLVVAAKLGRKEILDATVAYVRPLDKTEKKACYIISGKQLRDAMLEAMDSHQHSCMESISALCQLKDMFPPHAVFDNWLSSAARKGDFRALEVILTGQVPPTLRVGRDAFQDVCDLGDSEILKCLIRKKLVNLDKPLKSYYLYTEPGMPQKTLYTNPFNVGIQCGHRNILETLLDYQRDYALLNNRALEAKDRDPLLTAIKRRDTEAIELLIERREVAPTKLSPEELKSYLHEALRTKIQRVYDPIREYVIGCGVMAKPYLEARRTGSPVYDE</sequence>
<dbReference type="GeneID" id="54554161"/>
<dbReference type="OrthoDB" id="3671334at2759"/>
<gene>
    <name evidence="1" type="ORF">EI97DRAFT_459233</name>
</gene>
<organism evidence="1 2">
    <name type="scientific">Westerdykella ornata</name>
    <dbReference type="NCBI Taxonomy" id="318751"/>
    <lineage>
        <taxon>Eukaryota</taxon>
        <taxon>Fungi</taxon>
        <taxon>Dikarya</taxon>
        <taxon>Ascomycota</taxon>
        <taxon>Pezizomycotina</taxon>
        <taxon>Dothideomycetes</taxon>
        <taxon>Pleosporomycetidae</taxon>
        <taxon>Pleosporales</taxon>
        <taxon>Sporormiaceae</taxon>
        <taxon>Westerdykella</taxon>
    </lineage>
</organism>
<dbReference type="InterPro" id="IPR036770">
    <property type="entry name" value="Ankyrin_rpt-contain_sf"/>
</dbReference>
<evidence type="ECO:0000313" key="1">
    <source>
        <dbReference type="EMBL" id="KAF2275320.1"/>
    </source>
</evidence>
<accession>A0A6A6JFB8</accession>
<evidence type="ECO:0000313" key="2">
    <source>
        <dbReference type="Proteomes" id="UP000800097"/>
    </source>
</evidence>
<protein>
    <recommendedName>
        <fullName evidence="3">Ankyrin</fullName>
    </recommendedName>
</protein>
<dbReference type="RefSeq" id="XP_033652859.1">
    <property type="nucleotide sequence ID" value="XM_033800986.1"/>
</dbReference>
<name>A0A6A6JFB8_WESOR</name>
<dbReference type="Proteomes" id="UP000800097">
    <property type="component" value="Unassembled WGS sequence"/>
</dbReference>
<evidence type="ECO:0008006" key="3">
    <source>
        <dbReference type="Google" id="ProtNLM"/>
    </source>
</evidence>